<evidence type="ECO:0000256" key="10">
    <source>
        <dbReference type="ARBA" id="ARBA00023180"/>
    </source>
</evidence>
<proteinExistence type="predicted"/>
<dbReference type="InterPro" id="IPR036772">
    <property type="entry name" value="SRCR-like_dom_sf"/>
</dbReference>
<keyword evidence="3" id="KW-0808">Transferase</keyword>
<keyword evidence="10" id="KW-0325">Glycoprotein</keyword>
<dbReference type="PRINTS" id="PR00258">
    <property type="entry name" value="SPERACTRCPTR"/>
</dbReference>
<dbReference type="eggNOG" id="KOG1095">
    <property type="taxonomic scope" value="Eukaryota"/>
</dbReference>
<sequence>MFLLALFLSAWVLPVYVALGCSHGQIRLVDGNGPNEGRLEICNSSKGDWGTVCDDMWSHTNAQVVCRQLGYSTDGAVFLEKAFFGAGNGSILLDEVECSGSEDTILQCMHNSFGSHDCGHHEDVGIHCSESVTIEDSVDNVTVCDTELDDQLWSVMSTNGRCEPYIKRDSKVGICDDLYIAGTDYVYIPNRRLRGSQNLLRQFTEELDEFIPSIPVRCRTVALMEVFTACDRYFLSYPVSINCHSYCDSYCFFIHVNISINPISSHYSTSSTGISESSRENVCNSSKPIDISSKYIDQLSDYIISGSIIEIQETVGQGEFGIVYRGVMTSNTQLPKAVAVKTLKGFYKESDIDSLLDECIIMMSFDNLNVLPLIGVCLDLGPAPYIIMPFMSRGSLLSYLKKERPNFTVADTSEEDIILNVRKQLLSICLQVANGMSYLASQKFIHRDLAARNCMIDDNGVIKVADFGLSEDIYACNYFRQLKGSDNNSGSSTVKLPVKWMALESLHDGLFSEKSDVWSYGVLCWEVFSLGKVPYPGLDPIGVVELLDTGGRLQCPHNGACSQE</sequence>
<evidence type="ECO:0000256" key="3">
    <source>
        <dbReference type="ARBA" id="ARBA00022679"/>
    </source>
</evidence>
<dbReference type="GO" id="GO:0050793">
    <property type="term" value="P:regulation of developmental process"/>
    <property type="evidence" value="ECO:0007669"/>
    <property type="project" value="UniProtKB-ARBA"/>
</dbReference>
<dbReference type="GO" id="GO:0005886">
    <property type="term" value="C:plasma membrane"/>
    <property type="evidence" value="ECO:0007669"/>
    <property type="project" value="TreeGrafter"/>
</dbReference>
<feature type="domain" description="SRCR" evidence="16">
    <location>
        <begin position="26"/>
        <end position="129"/>
    </location>
</feature>
<evidence type="ECO:0000259" key="15">
    <source>
        <dbReference type="PROSITE" id="PS50011"/>
    </source>
</evidence>
<evidence type="ECO:0008006" key="18">
    <source>
        <dbReference type="Google" id="ProtNLM"/>
    </source>
</evidence>
<dbReference type="PANTHER" id="PTHR24416">
    <property type="entry name" value="TYROSINE-PROTEIN KINASE RECEPTOR"/>
    <property type="match status" value="1"/>
</dbReference>
<dbReference type="OrthoDB" id="536948at2759"/>
<dbReference type="PROSITE" id="PS50011">
    <property type="entry name" value="PROTEIN_KINASE_DOM"/>
    <property type="match status" value="1"/>
</dbReference>
<reference evidence="17" key="1">
    <citation type="submission" date="2017-05" db="UniProtKB">
        <authorList>
            <consortium name="EnsemblMetazoa"/>
        </authorList>
    </citation>
    <scope>IDENTIFICATION</scope>
</reference>
<keyword evidence="5" id="KW-0418">Kinase</keyword>
<dbReference type="FunFam" id="3.10.250.10:FF:000011">
    <property type="entry name" value="Scavenger receptor class A member 5"/>
    <property type="match status" value="1"/>
</dbReference>
<protein>
    <recommendedName>
        <fullName evidence="18">Protein kinase domain-containing protein</fullName>
    </recommendedName>
</protein>
<evidence type="ECO:0000256" key="7">
    <source>
        <dbReference type="ARBA" id="ARBA00023136"/>
    </source>
</evidence>
<dbReference type="GO" id="GO:0005524">
    <property type="term" value="F:ATP binding"/>
    <property type="evidence" value="ECO:0007669"/>
    <property type="project" value="UniProtKB-UniRule"/>
</dbReference>
<dbReference type="PANTHER" id="PTHR24416:SF564">
    <property type="entry name" value="MACROPHAGE-STIMULATING PROTEIN RECEPTOR"/>
    <property type="match status" value="1"/>
</dbReference>
<keyword evidence="14" id="KW-0732">Signal</keyword>
<dbReference type="GO" id="GO:0048468">
    <property type="term" value="P:cell development"/>
    <property type="evidence" value="ECO:0007669"/>
    <property type="project" value="UniProtKB-ARBA"/>
</dbReference>
<dbReference type="InterPro" id="IPR017441">
    <property type="entry name" value="Protein_kinase_ATP_BS"/>
</dbReference>
<comment type="catalytic activity">
    <reaction evidence="11">
        <text>L-tyrosyl-[protein] + ATP = O-phospho-L-tyrosyl-[protein] + ADP + H(+)</text>
        <dbReference type="Rhea" id="RHEA:10596"/>
        <dbReference type="Rhea" id="RHEA-COMP:10136"/>
        <dbReference type="Rhea" id="RHEA-COMP:20101"/>
        <dbReference type="ChEBI" id="CHEBI:15378"/>
        <dbReference type="ChEBI" id="CHEBI:30616"/>
        <dbReference type="ChEBI" id="CHEBI:46858"/>
        <dbReference type="ChEBI" id="CHEBI:61978"/>
        <dbReference type="ChEBI" id="CHEBI:456216"/>
        <dbReference type="EC" id="2.7.10.1"/>
    </reaction>
</comment>
<feature type="binding site" evidence="13">
    <location>
        <position position="341"/>
    </location>
    <ligand>
        <name>ATP</name>
        <dbReference type="ChEBI" id="CHEBI:30616"/>
    </ligand>
</feature>
<dbReference type="GO" id="GO:0043235">
    <property type="term" value="C:receptor complex"/>
    <property type="evidence" value="ECO:0007669"/>
    <property type="project" value="TreeGrafter"/>
</dbReference>
<keyword evidence="9 12" id="KW-1015">Disulfide bond</keyword>
<dbReference type="GO" id="GO:0007169">
    <property type="term" value="P:cell surface receptor protein tyrosine kinase signaling pathway"/>
    <property type="evidence" value="ECO:0007669"/>
    <property type="project" value="TreeGrafter"/>
</dbReference>
<dbReference type="AlphaFoldDB" id="A0A1X7TV15"/>
<dbReference type="Pfam" id="PF00530">
    <property type="entry name" value="SRCR"/>
    <property type="match status" value="1"/>
</dbReference>
<evidence type="ECO:0000256" key="2">
    <source>
        <dbReference type="ARBA" id="ARBA00004308"/>
    </source>
</evidence>
<dbReference type="GO" id="GO:0012505">
    <property type="term" value="C:endomembrane system"/>
    <property type="evidence" value="ECO:0007669"/>
    <property type="project" value="UniProtKB-SubCell"/>
</dbReference>
<evidence type="ECO:0000256" key="1">
    <source>
        <dbReference type="ARBA" id="ARBA00004167"/>
    </source>
</evidence>
<evidence type="ECO:0000256" key="4">
    <source>
        <dbReference type="ARBA" id="ARBA00022741"/>
    </source>
</evidence>
<evidence type="ECO:0000256" key="5">
    <source>
        <dbReference type="ARBA" id="ARBA00022777"/>
    </source>
</evidence>
<evidence type="ECO:0000256" key="8">
    <source>
        <dbReference type="ARBA" id="ARBA00023137"/>
    </source>
</evidence>
<keyword evidence="8" id="KW-0829">Tyrosine-protein kinase</keyword>
<keyword evidence="7" id="KW-0472">Membrane</keyword>
<feature type="domain" description="Protein kinase" evidence="15">
    <location>
        <begin position="309"/>
        <end position="564"/>
    </location>
</feature>
<evidence type="ECO:0000313" key="17">
    <source>
        <dbReference type="EnsemblMetazoa" id="Aqu2.1.18878_001"/>
    </source>
</evidence>
<dbReference type="SMART" id="SM00219">
    <property type="entry name" value="TyrKc"/>
    <property type="match status" value="1"/>
</dbReference>
<dbReference type="Pfam" id="PF07714">
    <property type="entry name" value="PK_Tyr_Ser-Thr"/>
    <property type="match status" value="1"/>
</dbReference>
<dbReference type="PROSITE" id="PS50287">
    <property type="entry name" value="SRCR_2"/>
    <property type="match status" value="1"/>
</dbReference>
<dbReference type="FunFam" id="1.10.510.10:FF:001512">
    <property type="entry name" value="Receptor tyrosine-protein kinase erbB-2"/>
    <property type="match status" value="1"/>
</dbReference>
<keyword evidence="6 13" id="KW-0067">ATP-binding</keyword>
<dbReference type="InterPro" id="IPR050122">
    <property type="entry name" value="RTK"/>
</dbReference>
<dbReference type="InterPro" id="IPR000719">
    <property type="entry name" value="Prot_kinase_dom"/>
</dbReference>
<evidence type="ECO:0000256" key="9">
    <source>
        <dbReference type="ARBA" id="ARBA00023157"/>
    </source>
</evidence>
<dbReference type="GO" id="GO:0004714">
    <property type="term" value="F:transmembrane receptor protein tyrosine kinase activity"/>
    <property type="evidence" value="ECO:0007669"/>
    <property type="project" value="UniProtKB-EC"/>
</dbReference>
<evidence type="ECO:0000256" key="13">
    <source>
        <dbReference type="PROSITE-ProRule" id="PRU10141"/>
    </source>
</evidence>
<dbReference type="InterPro" id="IPR020635">
    <property type="entry name" value="Tyr_kinase_cat_dom"/>
</dbReference>
<dbReference type="STRING" id="400682.A0A1X7TV15"/>
<dbReference type="CDD" id="cd00192">
    <property type="entry name" value="PTKc"/>
    <property type="match status" value="1"/>
</dbReference>
<evidence type="ECO:0000259" key="16">
    <source>
        <dbReference type="PROSITE" id="PS50287"/>
    </source>
</evidence>
<evidence type="ECO:0000256" key="12">
    <source>
        <dbReference type="PROSITE-ProRule" id="PRU00196"/>
    </source>
</evidence>
<dbReference type="InterPro" id="IPR008266">
    <property type="entry name" value="Tyr_kinase_AS"/>
</dbReference>
<organism evidence="17">
    <name type="scientific">Amphimedon queenslandica</name>
    <name type="common">Sponge</name>
    <dbReference type="NCBI Taxonomy" id="400682"/>
    <lineage>
        <taxon>Eukaryota</taxon>
        <taxon>Metazoa</taxon>
        <taxon>Porifera</taxon>
        <taxon>Demospongiae</taxon>
        <taxon>Heteroscleromorpha</taxon>
        <taxon>Haplosclerida</taxon>
        <taxon>Niphatidae</taxon>
        <taxon>Amphimedon</taxon>
    </lineage>
</organism>
<dbReference type="InParanoid" id="A0A1X7TV15"/>
<feature type="chain" id="PRO_5010876043" description="Protein kinase domain-containing protein" evidence="14">
    <location>
        <begin position="19"/>
        <end position="564"/>
    </location>
</feature>
<feature type="disulfide bond" evidence="12">
    <location>
        <begin position="98"/>
        <end position="108"/>
    </location>
</feature>
<dbReference type="EnsemblMetazoa" id="Aqu2.1.18878_001">
    <property type="protein sequence ID" value="Aqu2.1.18878_001"/>
    <property type="gene ID" value="Aqu2.1.18878"/>
</dbReference>
<name>A0A1X7TV15_AMPQE</name>
<dbReference type="Gene3D" id="3.10.250.10">
    <property type="entry name" value="SRCR-like domain"/>
    <property type="match status" value="1"/>
</dbReference>
<dbReference type="SUPFAM" id="SSF56112">
    <property type="entry name" value="Protein kinase-like (PK-like)"/>
    <property type="match status" value="1"/>
</dbReference>
<dbReference type="GO" id="GO:0016477">
    <property type="term" value="P:cell migration"/>
    <property type="evidence" value="ECO:0007669"/>
    <property type="project" value="TreeGrafter"/>
</dbReference>
<dbReference type="PRINTS" id="PR00109">
    <property type="entry name" value="TYRKINASE"/>
</dbReference>
<dbReference type="PROSITE" id="PS00109">
    <property type="entry name" value="PROTEIN_KINASE_TYR"/>
    <property type="match status" value="1"/>
</dbReference>
<dbReference type="SMART" id="SM00202">
    <property type="entry name" value="SR"/>
    <property type="match status" value="1"/>
</dbReference>
<dbReference type="InterPro" id="IPR001190">
    <property type="entry name" value="SRCR"/>
</dbReference>
<evidence type="ECO:0000256" key="11">
    <source>
        <dbReference type="ARBA" id="ARBA00051243"/>
    </source>
</evidence>
<dbReference type="InterPro" id="IPR001245">
    <property type="entry name" value="Ser-Thr/Tyr_kinase_cat_dom"/>
</dbReference>
<dbReference type="InterPro" id="IPR011009">
    <property type="entry name" value="Kinase-like_dom_sf"/>
</dbReference>
<comment type="subcellular location">
    <subcellularLocation>
        <location evidence="2">Endomembrane system</location>
    </subcellularLocation>
    <subcellularLocation>
        <location evidence="1">Membrane</location>
        <topology evidence="1">Single-pass membrane protein</topology>
    </subcellularLocation>
</comment>
<dbReference type="SUPFAM" id="SSF56487">
    <property type="entry name" value="SRCR-like"/>
    <property type="match status" value="1"/>
</dbReference>
<keyword evidence="4 13" id="KW-0547">Nucleotide-binding</keyword>
<feature type="signal peptide" evidence="14">
    <location>
        <begin position="1"/>
        <end position="18"/>
    </location>
</feature>
<evidence type="ECO:0000256" key="14">
    <source>
        <dbReference type="SAM" id="SignalP"/>
    </source>
</evidence>
<accession>A0A1X7TV15</accession>
<dbReference type="PROSITE" id="PS00107">
    <property type="entry name" value="PROTEIN_KINASE_ATP"/>
    <property type="match status" value="1"/>
</dbReference>
<evidence type="ECO:0000256" key="6">
    <source>
        <dbReference type="ARBA" id="ARBA00022840"/>
    </source>
</evidence>
<dbReference type="Gene3D" id="1.10.510.10">
    <property type="entry name" value="Transferase(Phosphotransferase) domain 1"/>
    <property type="match status" value="1"/>
</dbReference>
<dbReference type="Gene3D" id="3.30.200.20">
    <property type="entry name" value="Phosphorylase Kinase, domain 1"/>
    <property type="match status" value="1"/>
</dbReference>
<comment type="caution">
    <text evidence="12">Lacks conserved residue(s) required for the propagation of feature annotation.</text>
</comment>